<evidence type="ECO:0000313" key="3">
    <source>
        <dbReference type="EMBL" id="MFD1708410.1"/>
    </source>
</evidence>
<gene>
    <name evidence="3" type="ORF">ACFSCZ_17045</name>
</gene>
<dbReference type="Pfam" id="PF07228">
    <property type="entry name" value="SpoIIE"/>
    <property type="match status" value="1"/>
</dbReference>
<organism evidence="3 4">
    <name type="scientific">Siminovitchia sediminis</name>
    <dbReference type="NCBI Taxonomy" id="1274353"/>
    <lineage>
        <taxon>Bacteria</taxon>
        <taxon>Bacillati</taxon>
        <taxon>Bacillota</taxon>
        <taxon>Bacilli</taxon>
        <taxon>Bacillales</taxon>
        <taxon>Bacillaceae</taxon>
        <taxon>Siminovitchia</taxon>
    </lineage>
</organism>
<evidence type="ECO:0000259" key="2">
    <source>
        <dbReference type="PROSITE" id="PS51746"/>
    </source>
</evidence>
<dbReference type="SUPFAM" id="SSF101215">
    <property type="entry name" value="KaiA/RbsU domain"/>
    <property type="match status" value="1"/>
</dbReference>
<evidence type="ECO:0000256" key="1">
    <source>
        <dbReference type="ARBA" id="ARBA00022801"/>
    </source>
</evidence>
<keyword evidence="1 3" id="KW-0378">Hydrolase</keyword>
<dbReference type="Gene3D" id="3.60.40.10">
    <property type="entry name" value="PPM-type phosphatase domain"/>
    <property type="match status" value="1"/>
</dbReference>
<dbReference type="SUPFAM" id="SSF81606">
    <property type="entry name" value="PP2C-like"/>
    <property type="match status" value="1"/>
</dbReference>
<dbReference type="EMBL" id="JBHUEO010000077">
    <property type="protein sequence ID" value="MFD1708410.1"/>
    <property type="molecule type" value="Genomic_DNA"/>
</dbReference>
<dbReference type="Proteomes" id="UP001597301">
    <property type="component" value="Unassembled WGS sequence"/>
</dbReference>
<evidence type="ECO:0000313" key="4">
    <source>
        <dbReference type="Proteomes" id="UP001597301"/>
    </source>
</evidence>
<proteinExistence type="predicted"/>
<dbReference type="InterPro" id="IPR014787">
    <property type="entry name" value="PSer_Pase_RsbU_N"/>
</dbReference>
<dbReference type="Pfam" id="PF08673">
    <property type="entry name" value="RsbU_N"/>
    <property type="match status" value="1"/>
</dbReference>
<name>A0ABW4KK69_9BACI</name>
<accession>A0ABW4KK69</accession>
<dbReference type="InterPro" id="IPR001932">
    <property type="entry name" value="PPM-type_phosphatase-like_dom"/>
</dbReference>
<dbReference type="GO" id="GO:0004722">
    <property type="term" value="F:protein serine/threonine phosphatase activity"/>
    <property type="evidence" value="ECO:0007669"/>
    <property type="project" value="UniProtKB-EC"/>
</dbReference>
<dbReference type="InterPro" id="IPR052016">
    <property type="entry name" value="Bact_Sigma-Reg"/>
</dbReference>
<dbReference type="RefSeq" id="WP_380775617.1">
    <property type="nucleotide sequence ID" value="NZ_JBHUEO010000077.1"/>
</dbReference>
<comment type="caution">
    <text evidence="3">The sequence shown here is derived from an EMBL/GenBank/DDBJ whole genome shotgun (WGS) entry which is preliminary data.</text>
</comment>
<feature type="domain" description="PPM-type phosphatase" evidence="2">
    <location>
        <begin position="122"/>
        <end position="335"/>
    </location>
</feature>
<dbReference type="SMART" id="SM00331">
    <property type="entry name" value="PP2C_SIG"/>
    <property type="match status" value="1"/>
</dbReference>
<dbReference type="PANTHER" id="PTHR43156">
    <property type="entry name" value="STAGE II SPORULATION PROTEIN E-RELATED"/>
    <property type="match status" value="1"/>
</dbReference>
<protein>
    <submittedName>
        <fullName evidence="3">PP2C family protein-serine/threonine phosphatase</fullName>
        <ecNumber evidence="3">3.1.3.16</ecNumber>
    </submittedName>
</protein>
<keyword evidence="4" id="KW-1185">Reference proteome</keyword>
<dbReference type="EC" id="3.1.3.16" evidence="3"/>
<dbReference type="Gene3D" id="1.10.1240.30">
    <property type="entry name" value="KaiA/RbsU domain"/>
    <property type="match status" value="1"/>
</dbReference>
<sequence length="335" mass="38117">MEFWETVEPKYKDIVLKYLINKDERILYQGQKLSRKLIEHHIAPEEIISLHKSIMMEESASADQILDSFDVLLEVMMAYGIAYREHQSLRTQQKALINEIEVAASMQETLLQTSIPEVDGADIGAISVPARQMNGDYFHFVTDDDKNVGIAIADVIGKGIPAALSMSMIKYAMDSLPENQLSPGTILENLNRVVERNVDPSMFITMCFGVYDPEKHAFRYSTAGHEPGFFYRAKNQKFEELGGKGLLLGINKNTNYKEYQIDLDPGDMIVLLSDGVTECRTEEGFIDRDFLSSLIHRYISGTAQDIVTSVYKELERLQHFELRDDFTLIILKRDA</sequence>
<dbReference type="InterPro" id="IPR036457">
    <property type="entry name" value="PPM-type-like_dom_sf"/>
</dbReference>
<dbReference type="PANTHER" id="PTHR43156:SF15">
    <property type="entry name" value="PHOSPHOSERINE PHOSPHATASE RSBU"/>
    <property type="match status" value="1"/>
</dbReference>
<dbReference type="PROSITE" id="PS51746">
    <property type="entry name" value="PPM_2"/>
    <property type="match status" value="1"/>
</dbReference>
<reference evidence="4" key="1">
    <citation type="journal article" date="2019" name="Int. J. Syst. Evol. Microbiol.">
        <title>The Global Catalogue of Microorganisms (GCM) 10K type strain sequencing project: providing services to taxonomists for standard genome sequencing and annotation.</title>
        <authorList>
            <consortium name="The Broad Institute Genomics Platform"/>
            <consortium name="The Broad Institute Genome Sequencing Center for Infectious Disease"/>
            <person name="Wu L."/>
            <person name="Ma J."/>
        </authorList>
    </citation>
    <scope>NUCLEOTIDE SEQUENCE [LARGE SCALE GENOMIC DNA]</scope>
    <source>
        <strain evidence="4">CGMCC 1.12295</strain>
    </source>
</reference>
<dbReference type="InterPro" id="IPR017944">
    <property type="entry name" value="KaiA/RbsU_helical_domain_sf"/>
</dbReference>